<evidence type="ECO:0000313" key="1">
    <source>
        <dbReference type="EMBL" id="AHH04290.1"/>
    </source>
</evidence>
<organism evidence="1">
    <name type="scientific">Borrelia nietonii YOR</name>
    <dbReference type="NCBI Taxonomy" id="1293576"/>
    <lineage>
        <taxon>Bacteria</taxon>
        <taxon>Pseudomonadati</taxon>
        <taxon>Spirochaetota</taxon>
        <taxon>Spirochaetia</taxon>
        <taxon>Spirochaetales</taxon>
        <taxon>Borreliaceae</taxon>
        <taxon>Borrelia</taxon>
        <taxon>Borrelia nietonii</taxon>
    </lineage>
</organism>
<dbReference type="AlphaFoldDB" id="W5SBG9"/>
<sequence>MKSTKKPTNKYQHKLIVLISTLNYMNLNLEQYTQSDILYYFNNNMKRNGQKPVKLKTLQSYLYKLKKEFKITINYHRHLGVNMGTEIYYELKYPKKECYSIINKLFRDKKANRHKNRVNEYLKKNL</sequence>
<accession>W5SBG9</accession>
<dbReference type="InterPro" id="IPR003459">
    <property type="entry name" value="Borrelia_plasmid_OrfA"/>
</dbReference>
<gene>
    <name evidence="1" type="ORF">BHY_1339</name>
</gene>
<geneLocation type="plasmid" evidence="1">
    <name>unnamed</name>
</geneLocation>
<keyword evidence="1" id="KW-0614">Plasmid</keyword>
<dbReference type="HOGENOM" id="CLU_132497_0_0_12"/>
<dbReference type="EMBL" id="CP004167">
    <property type="protein sequence ID" value="AHH04290.1"/>
    <property type="molecule type" value="Genomic_DNA"/>
</dbReference>
<dbReference type="RefSeq" id="WP_330378874.1">
    <property type="nucleotide sequence ID" value="NZ_CP004167.1"/>
</dbReference>
<reference evidence="1" key="1">
    <citation type="submission" date="2013-02" db="EMBL/GenBank/DDBJ databases">
        <title>Comparative genomics of Borrelia species.</title>
        <authorList>
            <person name="Schwan T.G."/>
            <person name="Raffel S.J."/>
            <person name="Porcella S.F."/>
        </authorList>
    </citation>
    <scope>NUCLEOTIDE SEQUENCE</scope>
    <source>
        <strain evidence="1">YOR</strain>
        <plasmid evidence="1">unnamed</plasmid>
    </source>
</reference>
<name>W5SBG9_9SPIR</name>
<protein>
    <submittedName>
        <fullName evidence="1">Uncharacterized protein</fullName>
    </submittedName>
</protein>
<proteinExistence type="predicted"/>
<dbReference type="Pfam" id="PF02414">
    <property type="entry name" value="Borrelia_orfA"/>
    <property type="match status" value="1"/>
</dbReference>